<keyword evidence="16" id="KW-1185">Reference proteome</keyword>
<dbReference type="AlphaFoldDB" id="A0A386PN82"/>
<comment type="function">
    <text evidence="1 11">DNA ligase that catalyzes the formation of phosphodiester linkages between 5'-phosphoryl and 3'-hydroxyl groups in double-stranded DNA using NAD as a coenzyme and as the energy source for the reaction. It is essential for DNA replication and repair of damaged DNA.</text>
</comment>
<dbReference type="KEGG" id="btur:DB313_02885"/>
<dbReference type="EMBL" id="CP028884">
    <property type="protein sequence ID" value="AYE36752.1"/>
    <property type="molecule type" value="Genomic_DNA"/>
</dbReference>
<feature type="domain" description="NAD-dependent DNA ligase N-terminal" evidence="14">
    <location>
        <begin position="4"/>
        <end position="440"/>
    </location>
</feature>
<comment type="cofactor">
    <cofactor evidence="11">
        <name>Mg(2+)</name>
        <dbReference type="ChEBI" id="CHEBI:18420"/>
    </cofactor>
    <cofactor evidence="11">
        <name>Mn(2+)</name>
        <dbReference type="ChEBI" id="CHEBI:29035"/>
    </cofactor>
</comment>
<evidence type="ECO:0000256" key="1">
    <source>
        <dbReference type="ARBA" id="ARBA00004067"/>
    </source>
</evidence>
<dbReference type="GO" id="GO:0003677">
    <property type="term" value="F:DNA binding"/>
    <property type="evidence" value="ECO:0007669"/>
    <property type="project" value="InterPro"/>
</dbReference>
<dbReference type="GO" id="GO:0003911">
    <property type="term" value="F:DNA ligase (NAD+) activity"/>
    <property type="evidence" value="ECO:0007669"/>
    <property type="project" value="UniProtKB-UniRule"/>
</dbReference>
<evidence type="ECO:0000256" key="4">
    <source>
        <dbReference type="ARBA" id="ARBA00022723"/>
    </source>
</evidence>
<keyword evidence="6 11" id="KW-0862">Zinc</keyword>
<dbReference type="SUPFAM" id="SSF56091">
    <property type="entry name" value="DNA ligase/mRNA capping enzyme, catalytic domain"/>
    <property type="match status" value="1"/>
</dbReference>
<evidence type="ECO:0000256" key="10">
    <source>
        <dbReference type="ARBA" id="ARBA00034005"/>
    </source>
</evidence>
<dbReference type="PIRSF" id="PIRSF001604">
    <property type="entry name" value="LigA"/>
    <property type="match status" value="1"/>
</dbReference>
<dbReference type="InterPro" id="IPR010994">
    <property type="entry name" value="RuvA_2-like"/>
</dbReference>
<dbReference type="Proteomes" id="UP000275571">
    <property type="component" value="Chromosome"/>
</dbReference>
<dbReference type="InterPro" id="IPR013839">
    <property type="entry name" value="DNAligase_adenylation"/>
</dbReference>
<dbReference type="EC" id="6.5.1.2" evidence="11"/>
<keyword evidence="9 11" id="KW-0234">DNA repair</keyword>
<feature type="binding site" evidence="11">
    <location>
        <position position="312"/>
    </location>
    <ligand>
        <name>NAD(+)</name>
        <dbReference type="ChEBI" id="CHEBI:57540"/>
    </ligand>
</feature>
<dbReference type="Pfam" id="PF03120">
    <property type="entry name" value="OB_DNA_ligase"/>
    <property type="match status" value="1"/>
</dbReference>
<dbReference type="HAMAP" id="MF_01588">
    <property type="entry name" value="DNA_ligase_A"/>
    <property type="match status" value="1"/>
</dbReference>
<evidence type="ECO:0000256" key="6">
    <source>
        <dbReference type="ARBA" id="ARBA00022833"/>
    </source>
</evidence>
<gene>
    <name evidence="11 15" type="primary">ligA</name>
    <name evidence="15" type="ORF">DB313_02885</name>
</gene>
<evidence type="ECO:0000259" key="14">
    <source>
        <dbReference type="SMART" id="SM00532"/>
    </source>
</evidence>
<evidence type="ECO:0000256" key="2">
    <source>
        <dbReference type="ARBA" id="ARBA00022598"/>
    </source>
</evidence>
<keyword evidence="4 11" id="KW-0479">Metal-binding</keyword>
<keyword evidence="5 11" id="KW-0227">DNA damage</keyword>
<dbReference type="Gene3D" id="3.40.50.10190">
    <property type="entry name" value="BRCT domain"/>
    <property type="match status" value="1"/>
</dbReference>
<dbReference type="SUPFAM" id="SSF47781">
    <property type="entry name" value="RuvA domain 2-like"/>
    <property type="match status" value="1"/>
</dbReference>
<feature type="binding site" evidence="11">
    <location>
        <position position="406"/>
    </location>
    <ligand>
        <name>Zn(2+)</name>
        <dbReference type="ChEBI" id="CHEBI:29105"/>
    </ligand>
</feature>
<feature type="domain" description="Helix-hairpin-helix DNA-binding motif class 1" evidence="12">
    <location>
        <begin position="472"/>
        <end position="491"/>
    </location>
</feature>
<evidence type="ECO:0000256" key="3">
    <source>
        <dbReference type="ARBA" id="ARBA00022705"/>
    </source>
</evidence>
<dbReference type="Pfam" id="PF00533">
    <property type="entry name" value="BRCT"/>
    <property type="match status" value="1"/>
</dbReference>
<comment type="similarity">
    <text evidence="11">Belongs to the NAD-dependent DNA ligase family. LigA subfamily.</text>
</comment>
<name>A0A386PN82_9SPIR</name>
<feature type="active site" description="N6-AMP-lysine intermediate" evidence="11">
    <location>
        <position position="119"/>
    </location>
</feature>
<feature type="binding site" evidence="11">
    <location>
        <position position="424"/>
    </location>
    <ligand>
        <name>Zn(2+)</name>
        <dbReference type="ChEBI" id="CHEBI:29105"/>
    </ligand>
</feature>
<dbReference type="SMART" id="SM00532">
    <property type="entry name" value="LIGANc"/>
    <property type="match status" value="1"/>
</dbReference>
<proteinExistence type="inferred from homology"/>
<keyword evidence="2 11" id="KW-0436">Ligase</keyword>
<dbReference type="Gene3D" id="1.10.287.610">
    <property type="entry name" value="Helix hairpin bin"/>
    <property type="match status" value="1"/>
</dbReference>
<keyword evidence="3 11" id="KW-0235">DNA replication</keyword>
<feature type="binding site" evidence="11">
    <location>
        <position position="419"/>
    </location>
    <ligand>
        <name>Zn(2+)</name>
        <dbReference type="ChEBI" id="CHEBI:29105"/>
    </ligand>
</feature>
<dbReference type="NCBIfam" id="NF005932">
    <property type="entry name" value="PRK07956.1"/>
    <property type="match status" value="1"/>
</dbReference>
<dbReference type="Gene3D" id="2.40.50.140">
    <property type="entry name" value="Nucleic acid-binding proteins"/>
    <property type="match status" value="1"/>
</dbReference>
<evidence type="ECO:0000256" key="9">
    <source>
        <dbReference type="ARBA" id="ARBA00023204"/>
    </source>
</evidence>
<feature type="binding site" evidence="11">
    <location>
        <position position="140"/>
    </location>
    <ligand>
        <name>NAD(+)</name>
        <dbReference type="ChEBI" id="CHEBI:57540"/>
    </ligand>
</feature>
<evidence type="ECO:0000259" key="13">
    <source>
        <dbReference type="SMART" id="SM00292"/>
    </source>
</evidence>
<feature type="binding site" evidence="11">
    <location>
        <position position="288"/>
    </location>
    <ligand>
        <name>NAD(+)</name>
        <dbReference type="ChEBI" id="CHEBI:57540"/>
    </ligand>
</feature>
<organism evidence="15 16">
    <name type="scientific">Borrelia turcica IST7</name>
    <dbReference type="NCBI Taxonomy" id="1104446"/>
    <lineage>
        <taxon>Bacteria</taxon>
        <taxon>Pseudomonadati</taxon>
        <taxon>Spirochaetota</taxon>
        <taxon>Spirochaetia</taxon>
        <taxon>Spirochaetales</taxon>
        <taxon>Borreliaceae</taxon>
        <taxon>Borrelia</taxon>
    </lineage>
</organism>
<dbReference type="InterPro" id="IPR004150">
    <property type="entry name" value="NAD_DNA_ligase_OB"/>
</dbReference>
<keyword evidence="8 11" id="KW-0520">NAD</keyword>
<sequence>MNKKIEDEILYLKNLIKKWNKEYYIDSSPSVDDLHYDKSLLRLQDLENKYPEYKTLDSPTLKFGSDLLNDFKEIEHSFPILSLDKAYDEQELLLWIYKVGLGDSSSSLGVLNGISVEPKIDGCSIVLYYKDGILERALTRGDGRVGNDVTENVRTIKNVPLCIDKRVDLVLRGEIYIGKENFFKINQTLENSYINARNLASGILRRINSREVANFPLDIFVYDVLYSSLGFNTNHDTLDELEKLGFKVNPFFKLFDDKNLEEDIIGYVREIENKRNTLEYEIDGVVLKVDSFSLREALGHTSHHPKWSIAYKFESLTSVSKVIDIFVQVGRSGKITPVAHIERVLVSGAFIENATLHNQDYIDSIDLNIGDIVSISRRGDVIPAVESVIEKLSVGSFKIPGSCPSCGISLIREGAHLFCENKSCPFRIIEQIKYFCSKKCMDIVGLSNKTIEFLFKMNFIYSEIDLYTFNFDKLINVKGFKLKKIDKFKNSIENSKNRPFRKLFLSMSIREVGENTIELLIANNLNSFDVISTLCKDKENALVELLKIKGIGERIALNIIESFNDENILSKFNFFKELGFKMEEDNTNYDLNTASLLGKKFCITGSFEGYSRHILIEKINKKGAIFNNSVTKNLDFLLVGERPGLKVRKAMDLGIKIISFSDIRSLIELND</sequence>
<feature type="domain" description="BRCT" evidence="13">
    <location>
        <begin position="593"/>
        <end position="670"/>
    </location>
</feature>
<feature type="binding site" evidence="11">
    <location>
        <position position="117"/>
    </location>
    <ligand>
        <name>NAD(+)</name>
        <dbReference type="ChEBI" id="CHEBI:57540"/>
    </ligand>
</feature>
<accession>A0A386PN82</accession>
<dbReference type="InterPro" id="IPR001679">
    <property type="entry name" value="DNA_ligase"/>
</dbReference>
<evidence type="ECO:0000256" key="8">
    <source>
        <dbReference type="ARBA" id="ARBA00023027"/>
    </source>
</evidence>
<evidence type="ECO:0000259" key="12">
    <source>
        <dbReference type="SMART" id="SM00278"/>
    </source>
</evidence>
<dbReference type="InterPro" id="IPR036420">
    <property type="entry name" value="BRCT_dom_sf"/>
</dbReference>
<dbReference type="GO" id="GO:0006260">
    <property type="term" value="P:DNA replication"/>
    <property type="evidence" value="ECO:0007669"/>
    <property type="project" value="UniProtKB-KW"/>
</dbReference>
<evidence type="ECO:0000313" key="16">
    <source>
        <dbReference type="Proteomes" id="UP000275571"/>
    </source>
</evidence>
<dbReference type="SUPFAM" id="SSF50249">
    <property type="entry name" value="Nucleic acid-binding proteins"/>
    <property type="match status" value="1"/>
</dbReference>
<dbReference type="SUPFAM" id="SSF52113">
    <property type="entry name" value="BRCT domain"/>
    <property type="match status" value="1"/>
</dbReference>
<evidence type="ECO:0000313" key="15">
    <source>
        <dbReference type="EMBL" id="AYE36752.1"/>
    </source>
</evidence>
<dbReference type="SMART" id="SM00278">
    <property type="entry name" value="HhH1"/>
    <property type="match status" value="2"/>
</dbReference>
<dbReference type="InterPro" id="IPR003583">
    <property type="entry name" value="Hlx-hairpin-Hlx_DNA-bd_motif"/>
</dbReference>
<dbReference type="CDD" id="cd17748">
    <property type="entry name" value="BRCT_DNA_ligase_like"/>
    <property type="match status" value="1"/>
</dbReference>
<dbReference type="SMART" id="SM00292">
    <property type="entry name" value="BRCT"/>
    <property type="match status" value="1"/>
</dbReference>
<dbReference type="Gene3D" id="1.10.150.20">
    <property type="entry name" value="5' to 3' exonuclease, C-terminal subdomain"/>
    <property type="match status" value="2"/>
</dbReference>
<dbReference type="CDD" id="cd00114">
    <property type="entry name" value="LIGANc"/>
    <property type="match status" value="1"/>
</dbReference>
<feature type="binding site" evidence="11">
    <location>
        <position position="403"/>
    </location>
    <ligand>
        <name>Zn(2+)</name>
        <dbReference type="ChEBI" id="CHEBI:29105"/>
    </ligand>
</feature>
<protein>
    <recommendedName>
        <fullName evidence="11">DNA ligase</fullName>
        <ecNumber evidence="11">6.5.1.2</ecNumber>
    </recommendedName>
    <alternativeName>
        <fullName evidence="11">Polydeoxyribonucleotide synthase [NAD(+)]</fullName>
    </alternativeName>
</protein>
<dbReference type="Gene3D" id="3.30.470.30">
    <property type="entry name" value="DNA ligase/mRNA capping enzyme"/>
    <property type="match status" value="1"/>
</dbReference>
<comment type="catalytic activity">
    <reaction evidence="10 11">
        <text>NAD(+) + (deoxyribonucleotide)n-3'-hydroxyl + 5'-phospho-(deoxyribonucleotide)m = (deoxyribonucleotide)n+m + AMP + beta-nicotinamide D-nucleotide.</text>
        <dbReference type="EC" id="6.5.1.2"/>
    </reaction>
</comment>
<feature type="binding site" evidence="11">
    <location>
        <begin position="33"/>
        <end position="37"/>
    </location>
    <ligand>
        <name>NAD(+)</name>
        <dbReference type="ChEBI" id="CHEBI:57540"/>
    </ligand>
</feature>
<dbReference type="Pfam" id="PF01653">
    <property type="entry name" value="DNA_ligase_aden"/>
    <property type="match status" value="1"/>
</dbReference>
<dbReference type="NCBIfam" id="TIGR00575">
    <property type="entry name" value="dnlj"/>
    <property type="match status" value="1"/>
</dbReference>
<feature type="domain" description="Helix-hairpin-helix DNA-binding motif class 1" evidence="12">
    <location>
        <begin position="543"/>
        <end position="562"/>
    </location>
</feature>
<dbReference type="InterPro" id="IPR001357">
    <property type="entry name" value="BRCT_dom"/>
</dbReference>
<dbReference type="NCBIfam" id="NF010930">
    <property type="entry name" value="PRK14350.1"/>
    <property type="match status" value="1"/>
</dbReference>
<dbReference type="InterPro" id="IPR012340">
    <property type="entry name" value="NA-bd_OB-fold"/>
</dbReference>
<dbReference type="GO" id="GO:0046872">
    <property type="term" value="F:metal ion binding"/>
    <property type="evidence" value="ECO:0007669"/>
    <property type="project" value="UniProtKB-KW"/>
</dbReference>
<keyword evidence="11" id="KW-0464">Manganese</keyword>
<dbReference type="OrthoDB" id="9759736at2"/>
<dbReference type="RefSeq" id="WP_120104669.1">
    <property type="nucleotide sequence ID" value="NZ_CP028884.1"/>
</dbReference>
<dbReference type="GO" id="GO:0006281">
    <property type="term" value="P:DNA repair"/>
    <property type="evidence" value="ECO:0007669"/>
    <property type="project" value="UniProtKB-KW"/>
</dbReference>
<dbReference type="InterPro" id="IPR013840">
    <property type="entry name" value="DNAligase_N"/>
</dbReference>
<evidence type="ECO:0000256" key="7">
    <source>
        <dbReference type="ARBA" id="ARBA00022842"/>
    </source>
</evidence>
<keyword evidence="7 11" id="KW-0460">Magnesium</keyword>
<feature type="binding site" evidence="11">
    <location>
        <begin position="82"/>
        <end position="83"/>
    </location>
    <ligand>
        <name>NAD(+)</name>
        <dbReference type="ChEBI" id="CHEBI:57540"/>
    </ligand>
</feature>
<evidence type="ECO:0000256" key="5">
    <source>
        <dbReference type="ARBA" id="ARBA00022763"/>
    </source>
</evidence>
<reference evidence="15 16" key="1">
    <citation type="journal article" date="2018" name="Infect. Genet. Evol.">
        <title>Genome-wide analysis of Borrelia turcica and 'Candidatus Borrelia tachyglossi' shows relapsing fever-like genomes with unique genomic links to Lyme disease Borrelia.</title>
        <authorList>
            <person name="Gofton A.W."/>
            <person name="Margos G."/>
            <person name="Fingerle V."/>
            <person name="Hepner S."/>
            <person name="Loh S.M."/>
            <person name="Ryan U."/>
            <person name="Irwin P."/>
            <person name="Oskam C.L."/>
        </authorList>
    </citation>
    <scope>NUCLEOTIDE SEQUENCE [LARGE SCALE GENOMIC DNA]</scope>
    <source>
        <strain evidence="15 16">IST7</strain>
    </source>
</reference>
<evidence type="ECO:0000256" key="11">
    <source>
        <dbReference type="HAMAP-Rule" id="MF_01588"/>
    </source>
</evidence>
<feature type="binding site" evidence="11">
    <location>
        <position position="174"/>
    </location>
    <ligand>
        <name>NAD(+)</name>
        <dbReference type="ChEBI" id="CHEBI:57540"/>
    </ligand>
</feature>